<dbReference type="GO" id="GO:0006869">
    <property type="term" value="P:lipid transport"/>
    <property type="evidence" value="ECO:0007669"/>
    <property type="project" value="InterPro"/>
</dbReference>
<gene>
    <name evidence="5" type="ORF">EUTSA_v10009184mg</name>
</gene>
<evidence type="ECO:0000313" key="5">
    <source>
        <dbReference type="EMBL" id="ESQ36127.1"/>
    </source>
</evidence>
<dbReference type="STRING" id="72664.V4L1G3"/>
<dbReference type="CDD" id="cd01959">
    <property type="entry name" value="nsLTP2"/>
    <property type="match status" value="1"/>
</dbReference>
<evidence type="ECO:0000256" key="2">
    <source>
        <dbReference type="ARBA" id="ARBA00023121"/>
    </source>
</evidence>
<dbReference type="EMBL" id="KI517683">
    <property type="protein sequence ID" value="ESQ36127.1"/>
    <property type="molecule type" value="Genomic_DNA"/>
</dbReference>
<dbReference type="Proteomes" id="UP000030689">
    <property type="component" value="Unassembled WGS sequence"/>
</dbReference>
<feature type="chain" id="PRO_5004721223" description="Bifunctional inhibitor/plant lipid transfer protein/seed storage helical domain-containing protein" evidence="3">
    <location>
        <begin position="27"/>
        <end position="98"/>
    </location>
</feature>
<dbReference type="InterPro" id="IPR033872">
    <property type="entry name" value="nsLTP2"/>
</dbReference>
<protein>
    <recommendedName>
        <fullName evidence="4">Bifunctional inhibitor/plant lipid transfer protein/seed storage helical domain-containing protein</fullName>
    </recommendedName>
</protein>
<dbReference type="OrthoDB" id="967818at2759"/>
<feature type="signal peptide" evidence="3">
    <location>
        <begin position="1"/>
        <end position="26"/>
    </location>
</feature>
<dbReference type="AlphaFoldDB" id="V4L1G3"/>
<evidence type="ECO:0000259" key="4">
    <source>
        <dbReference type="Pfam" id="PF00234"/>
    </source>
</evidence>
<keyword evidence="6" id="KW-1185">Reference proteome</keyword>
<evidence type="ECO:0000256" key="1">
    <source>
        <dbReference type="ARBA" id="ARBA00022448"/>
    </source>
</evidence>
<dbReference type="PANTHER" id="PTHR33214:SF47">
    <property type="entry name" value="BIFUNCTIONAL INHIBITOR_LIPID-TRANSFER PROTEIN_SEED STORAGE 2S ALBUMIN SUPERFAMILY PROTEIN"/>
    <property type="match status" value="1"/>
</dbReference>
<reference evidence="5 6" key="1">
    <citation type="journal article" date="2013" name="Front. Plant Sci.">
        <title>The Reference Genome of the Halophytic Plant Eutrema salsugineum.</title>
        <authorList>
            <person name="Yang R."/>
            <person name="Jarvis D.E."/>
            <person name="Chen H."/>
            <person name="Beilstein M.A."/>
            <person name="Grimwood J."/>
            <person name="Jenkins J."/>
            <person name="Shu S."/>
            <person name="Prochnik S."/>
            <person name="Xin M."/>
            <person name="Ma C."/>
            <person name="Schmutz J."/>
            <person name="Wing R.A."/>
            <person name="Mitchell-Olds T."/>
            <person name="Schumaker K.S."/>
            <person name="Wang X."/>
        </authorList>
    </citation>
    <scope>NUCLEOTIDE SEQUENCE [LARGE SCALE GENOMIC DNA]</scope>
</reference>
<keyword evidence="2" id="KW-0446">Lipid-binding</keyword>
<organism evidence="5 6">
    <name type="scientific">Eutrema salsugineum</name>
    <name type="common">Saltwater cress</name>
    <name type="synonym">Sisymbrium salsugineum</name>
    <dbReference type="NCBI Taxonomy" id="72664"/>
    <lineage>
        <taxon>Eukaryota</taxon>
        <taxon>Viridiplantae</taxon>
        <taxon>Streptophyta</taxon>
        <taxon>Embryophyta</taxon>
        <taxon>Tracheophyta</taxon>
        <taxon>Spermatophyta</taxon>
        <taxon>Magnoliopsida</taxon>
        <taxon>eudicotyledons</taxon>
        <taxon>Gunneridae</taxon>
        <taxon>Pentapetalae</taxon>
        <taxon>rosids</taxon>
        <taxon>malvids</taxon>
        <taxon>Brassicales</taxon>
        <taxon>Brassicaceae</taxon>
        <taxon>Eutremeae</taxon>
        <taxon>Eutrema</taxon>
    </lineage>
</organism>
<accession>V4L1G3</accession>
<evidence type="ECO:0000313" key="6">
    <source>
        <dbReference type="Proteomes" id="UP000030689"/>
    </source>
</evidence>
<evidence type="ECO:0000256" key="3">
    <source>
        <dbReference type="SAM" id="SignalP"/>
    </source>
</evidence>
<dbReference type="Gene3D" id="1.10.110.10">
    <property type="entry name" value="Plant lipid-transfer and hydrophobic proteins"/>
    <property type="match status" value="1"/>
</dbReference>
<dbReference type="Pfam" id="PF00234">
    <property type="entry name" value="Tryp_alpha_amyl"/>
    <property type="match status" value="1"/>
</dbReference>
<dbReference type="InterPro" id="IPR016140">
    <property type="entry name" value="Bifunc_inhib/LTP/seed_store"/>
</dbReference>
<dbReference type="KEGG" id="eus:EUTSA_v10009184mg"/>
<dbReference type="Gramene" id="ESQ36127">
    <property type="protein sequence ID" value="ESQ36127"/>
    <property type="gene ID" value="EUTSA_v10009184mg"/>
</dbReference>
<keyword evidence="3" id="KW-0732">Signal</keyword>
<dbReference type="PANTHER" id="PTHR33214">
    <property type="entry name" value="BIFUNCTIONAL INHIBITOR/LIPID-TRANSFER PROTEIN/SEED STORAGE 2S ALBUMIN SUPERFAMILY PROTEIN"/>
    <property type="match status" value="1"/>
</dbReference>
<dbReference type="InterPro" id="IPR036312">
    <property type="entry name" value="Bifun_inhib/LTP/seed_sf"/>
</dbReference>
<dbReference type="SUPFAM" id="SSF47699">
    <property type="entry name" value="Bifunctional inhibitor/lipid-transfer protein/seed storage 2S albumin"/>
    <property type="match status" value="1"/>
</dbReference>
<dbReference type="GO" id="GO:0008289">
    <property type="term" value="F:lipid binding"/>
    <property type="evidence" value="ECO:0007669"/>
    <property type="project" value="UniProtKB-KW"/>
</dbReference>
<feature type="domain" description="Bifunctional inhibitor/plant lipid transfer protein/seed storage helical" evidence="4">
    <location>
        <begin position="34"/>
        <end position="98"/>
    </location>
</feature>
<sequence>MKSTTVTCIAIVIIVVSSLAPTKAVAEEEKVTCDILQLQPCLPAAQTGSKPTTECCGKLKEQESCLCGYTKNPAYSPYFSADIAHRILEACAIPYPTC</sequence>
<proteinExistence type="predicted"/>
<dbReference type="OMA" id="TTECCGK"/>
<keyword evidence="1" id="KW-0813">Transport</keyword>
<name>V4L1G3_EUTSA</name>